<organism evidence="4 5">
    <name type="scientific">Alkalicoccobacillus murimartini</name>
    <dbReference type="NCBI Taxonomy" id="171685"/>
    <lineage>
        <taxon>Bacteria</taxon>
        <taxon>Bacillati</taxon>
        <taxon>Bacillota</taxon>
        <taxon>Bacilli</taxon>
        <taxon>Bacillales</taxon>
        <taxon>Bacillaceae</taxon>
        <taxon>Alkalicoccobacillus</taxon>
    </lineage>
</organism>
<evidence type="ECO:0000313" key="4">
    <source>
        <dbReference type="EMBL" id="MDQ0205511.1"/>
    </source>
</evidence>
<dbReference type="Gene3D" id="3.40.50.150">
    <property type="entry name" value="Vaccinia Virus protein VP39"/>
    <property type="match status" value="1"/>
</dbReference>
<dbReference type="PANTHER" id="PTHR43861">
    <property type="entry name" value="TRANS-ACONITATE 2-METHYLTRANSFERASE-RELATED"/>
    <property type="match status" value="1"/>
</dbReference>
<feature type="domain" description="Methyltransferase" evidence="3">
    <location>
        <begin position="41"/>
        <end position="135"/>
    </location>
</feature>
<dbReference type="GO" id="GO:0032259">
    <property type="term" value="P:methylation"/>
    <property type="evidence" value="ECO:0007669"/>
    <property type="project" value="UniProtKB-KW"/>
</dbReference>
<dbReference type="Pfam" id="PF13649">
    <property type="entry name" value="Methyltransf_25"/>
    <property type="match status" value="1"/>
</dbReference>
<evidence type="ECO:0000259" key="3">
    <source>
        <dbReference type="Pfam" id="PF13649"/>
    </source>
</evidence>
<dbReference type="RefSeq" id="WP_306979247.1">
    <property type="nucleotide sequence ID" value="NZ_JAUSUA010000001.1"/>
</dbReference>
<dbReference type="InterPro" id="IPR029063">
    <property type="entry name" value="SAM-dependent_MTases_sf"/>
</dbReference>
<proteinExistence type="predicted"/>
<accession>A0ABT9YCQ6</accession>
<evidence type="ECO:0000256" key="2">
    <source>
        <dbReference type="ARBA" id="ARBA00022679"/>
    </source>
</evidence>
<dbReference type="PANTHER" id="PTHR43861:SF1">
    <property type="entry name" value="TRANS-ACONITATE 2-METHYLTRANSFERASE"/>
    <property type="match status" value="1"/>
</dbReference>
<dbReference type="InterPro" id="IPR041698">
    <property type="entry name" value="Methyltransf_25"/>
</dbReference>
<gene>
    <name evidence="4" type="ORF">J2S05_000285</name>
</gene>
<dbReference type="Gene3D" id="2.20.25.110">
    <property type="entry name" value="S-adenosyl-L-methionine-dependent methyltransferases"/>
    <property type="match status" value="1"/>
</dbReference>
<dbReference type="GO" id="GO:0008168">
    <property type="term" value="F:methyltransferase activity"/>
    <property type="evidence" value="ECO:0007669"/>
    <property type="project" value="UniProtKB-KW"/>
</dbReference>
<dbReference type="Proteomes" id="UP001225034">
    <property type="component" value="Unassembled WGS sequence"/>
</dbReference>
<keyword evidence="2" id="KW-0808">Transferase</keyword>
<sequence>MRYAGFASLYDYLMSEAPYDQWVEYVRKNVPNQQLDGLTLLDVGCGTGELMLELLKQNVEVTGLDLSADMLTVARTKAGEQGFNPLLIEADMTELAPLAVYDLVTVFCDSLNYLATEDEVKLAFEGFAKQLSPGGLLLFDVHSQHKINHEFIGHTFADADEDVSYIWTSFAGEYPDSVEHELTFFSIKDSGEYERFDEVHAQRTFSINQYKQWLLEAGFRVESVTADFSPNPPSEKSERIFFKAIKL</sequence>
<keyword evidence="5" id="KW-1185">Reference proteome</keyword>
<protein>
    <submittedName>
        <fullName evidence="4">SAM-dependent methyltransferase</fullName>
    </submittedName>
</protein>
<dbReference type="CDD" id="cd02440">
    <property type="entry name" value="AdoMet_MTases"/>
    <property type="match status" value="1"/>
</dbReference>
<comment type="caution">
    <text evidence="4">The sequence shown here is derived from an EMBL/GenBank/DDBJ whole genome shotgun (WGS) entry which is preliminary data.</text>
</comment>
<dbReference type="SUPFAM" id="SSF53335">
    <property type="entry name" value="S-adenosyl-L-methionine-dependent methyltransferases"/>
    <property type="match status" value="1"/>
</dbReference>
<evidence type="ECO:0000313" key="5">
    <source>
        <dbReference type="Proteomes" id="UP001225034"/>
    </source>
</evidence>
<dbReference type="EMBL" id="JAUSUA010000001">
    <property type="protein sequence ID" value="MDQ0205511.1"/>
    <property type="molecule type" value="Genomic_DNA"/>
</dbReference>
<name>A0ABT9YCQ6_9BACI</name>
<keyword evidence="1 4" id="KW-0489">Methyltransferase</keyword>
<reference evidence="4 5" key="1">
    <citation type="submission" date="2023-07" db="EMBL/GenBank/DDBJ databases">
        <title>Genomic Encyclopedia of Type Strains, Phase IV (KMG-IV): sequencing the most valuable type-strain genomes for metagenomic binning, comparative biology and taxonomic classification.</title>
        <authorList>
            <person name="Goeker M."/>
        </authorList>
    </citation>
    <scope>NUCLEOTIDE SEQUENCE [LARGE SCALE GENOMIC DNA]</scope>
    <source>
        <strain evidence="4 5">DSM 19154</strain>
    </source>
</reference>
<evidence type="ECO:0000256" key="1">
    <source>
        <dbReference type="ARBA" id="ARBA00022603"/>
    </source>
</evidence>